<keyword evidence="3" id="KW-0863">Zinc-finger</keyword>
<name>A0A2I4GYD7_JUGRE</name>
<evidence type="ECO:0000313" key="6">
    <source>
        <dbReference type="RefSeq" id="XP_018848904.1"/>
    </source>
</evidence>
<organism evidence="5 6">
    <name type="scientific">Juglans regia</name>
    <name type="common">English walnut</name>
    <dbReference type="NCBI Taxonomy" id="51240"/>
    <lineage>
        <taxon>Eukaryota</taxon>
        <taxon>Viridiplantae</taxon>
        <taxon>Streptophyta</taxon>
        <taxon>Embryophyta</taxon>
        <taxon>Tracheophyta</taxon>
        <taxon>Spermatophyta</taxon>
        <taxon>Magnoliopsida</taxon>
        <taxon>eudicotyledons</taxon>
        <taxon>Gunneridae</taxon>
        <taxon>Pentapetalae</taxon>
        <taxon>rosids</taxon>
        <taxon>fabids</taxon>
        <taxon>Fagales</taxon>
        <taxon>Juglandaceae</taxon>
        <taxon>Juglans</taxon>
    </lineage>
</organism>
<keyword evidence="5" id="KW-1185">Reference proteome</keyword>
<dbReference type="SUPFAM" id="SSF57889">
    <property type="entry name" value="Cysteine-rich domain"/>
    <property type="match status" value="5"/>
</dbReference>
<dbReference type="SMART" id="SM00249">
    <property type="entry name" value="PHD"/>
    <property type="match status" value="4"/>
</dbReference>
<dbReference type="InterPro" id="IPR001965">
    <property type="entry name" value="Znf_PHD"/>
</dbReference>
<dbReference type="OrthoDB" id="938199at2759"/>
<dbReference type="RefSeq" id="XP_018848904.1">
    <property type="nucleotide sequence ID" value="XM_018993359.2"/>
</dbReference>
<evidence type="ECO:0000256" key="4">
    <source>
        <dbReference type="ARBA" id="ARBA00022833"/>
    </source>
</evidence>
<dbReference type="Proteomes" id="UP000235220">
    <property type="component" value="Chromosome 3"/>
</dbReference>
<evidence type="ECO:0000256" key="2">
    <source>
        <dbReference type="ARBA" id="ARBA00022737"/>
    </source>
</evidence>
<dbReference type="AlphaFoldDB" id="A0A2I4GYD7"/>
<gene>
    <name evidence="6" type="primary">LOC109011949</name>
</gene>
<evidence type="ECO:0000256" key="3">
    <source>
        <dbReference type="ARBA" id="ARBA00022771"/>
    </source>
</evidence>
<evidence type="ECO:0000313" key="5">
    <source>
        <dbReference type="Proteomes" id="UP000235220"/>
    </source>
</evidence>
<evidence type="ECO:0000256" key="1">
    <source>
        <dbReference type="ARBA" id="ARBA00022723"/>
    </source>
</evidence>
<dbReference type="Gene3D" id="3.30.60.20">
    <property type="match status" value="2"/>
</dbReference>
<reference evidence="6" key="1">
    <citation type="submission" date="2025-08" db="UniProtKB">
        <authorList>
            <consortium name="RefSeq"/>
        </authorList>
    </citation>
    <scope>IDENTIFICATION</scope>
    <source>
        <tissue evidence="6">Leaves</tissue>
    </source>
</reference>
<dbReference type="GeneID" id="109011949"/>
<dbReference type="SMART" id="SM00109">
    <property type="entry name" value="C1"/>
    <property type="match status" value="6"/>
</dbReference>
<accession>A0A2I4GYD7</accession>
<protein>
    <submittedName>
        <fullName evidence="6">Uncharacterized protein LOC109011949</fullName>
    </submittedName>
</protein>
<dbReference type="GO" id="GO:0008270">
    <property type="term" value="F:zinc ion binding"/>
    <property type="evidence" value="ECO:0007669"/>
    <property type="project" value="UniProtKB-KW"/>
</dbReference>
<dbReference type="PROSITE" id="PS50081">
    <property type="entry name" value="ZF_DAG_PE_2"/>
    <property type="match status" value="1"/>
</dbReference>
<keyword evidence="4" id="KW-0862">Zinc</keyword>
<dbReference type="InterPro" id="IPR046349">
    <property type="entry name" value="C1-like_sf"/>
</dbReference>
<dbReference type="PANTHER" id="PTHR32410">
    <property type="entry name" value="CYSTEINE/HISTIDINE-RICH C1 DOMAIN FAMILY PROTEIN"/>
    <property type="match status" value="1"/>
</dbReference>
<dbReference type="PANTHER" id="PTHR32410:SF216">
    <property type="entry name" value="PHORBOL-ESTER_DAG-TYPE DOMAIN-CONTAINING PROTEIN"/>
    <property type="match status" value="1"/>
</dbReference>
<dbReference type="InterPro" id="IPR002219">
    <property type="entry name" value="PKC_DAG/PE"/>
</dbReference>
<dbReference type="Gramene" id="Jr03_03680_p1">
    <property type="protein sequence ID" value="cds.Jr03_03680_p1"/>
    <property type="gene ID" value="Jr03_03680"/>
</dbReference>
<proteinExistence type="predicted"/>
<dbReference type="InterPro" id="IPR004146">
    <property type="entry name" value="DC1"/>
</dbReference>
<dbReference type="KEGG" id="jre:109011949"/>
<keyword evidence="1" id="KW-0479">Metal-binding</keyword>
<dbReference type="InterPro" id="IPR053192">
    <property type="entry name" value="Vacuole_Formation_Reg"/>
</dbReference>
<dbReference type="Pfam" id="PF03107">
    <property type="entry name" value="C1_2"/>
    <property type="match status" value="6"/>
</dbReference>
<sequence>MDLKHFSHRHPLIFIEEVKNEGKKDIICSGCNEPILGPAYKCSECNFLLHQSCTQLPREIQHPLHPNDALILQAPSASSRCDACRRFCGRYFYYRCDWCNFDLDIKCASRWQICPDKCHQHAFVPILNQIQFACEACGVERKDIAYLCNICRLLVHYECTEFPRTIKITGHDHSLTLTYSLHQVKEDHNIFCKLCYKKVNIKYAAYYCQRCSYLAHLNCATDTLFEDRIADYSSTADFNSFSNNSIDFVNLRDGEGAREMQHFSHHHSLNFNEEELKDDELCEGCMQLISAPFYSCQQCKLFIHKRCTELPKKKRHLLHRHVLTFHSRAPSIDGMFYCNACKHYRHGFTYRCDECQYNLDVHCSSMPECLKHEGHQHPLFLAINSDEECNACDYNDAHRVFVCTDCSFTLGFKCATLPLEVTHKYDTHPLKLTYTAEDDSGEYYCQICEEERDPNHWFYYCEDCDFAVHPHCVLGEYPYIKFGSSYTNEQHPHPLTIVQRSKYFPPCDACDVPFDGVAIECTQCKFNIHPWDDCLWNLTQETVK</sequence>
<dbReference type="FunCoup" id="A0A2I4GYD7">
    <property type="interactions" value="138"/>
</dbReference>
<keyword evidence="2" id="KW-0677">Repeat</keyword>